<dbReference type="PANTHER" id="PTHR31080">
    <property type="entry name" value="PECTINESTERASE INHIBITOR-LIKE"/>
    <property type="match status" value="1"/>
</dbReference>
<dbReference type="GO" id="GO:0010214">
    <property type="term" value="P:seed coat development"/>
    <property type="evidence" value="ECO:0000318"/>
    <property type="project" value="GO_Central"/>
</dbReference>
<dbReference type="Pfam" id="PF04043">
    <property type="entry name" value="PMEI"/>
    <property type="match status" value="1"/>
</dbReference>
<dbReference type="FunFam" id="1.20.140.40:FF:000006">
    <property type="entry name" value="Pectinesterase inhibitor 3"/>
    <property type="match status" value="1"/>
</dbReference>
<reference evidence="8" key="1">
    <citation type="submission" date="2025-08" db="UniProtKB">
        <authorList>
            <consortium name="RefSeq"/>
        </authorList>
    </citation>
    <scope>IDENTIFICATION</scope>
    <source>
        <tissue evidence="8">Leaves</tissue>
    </source>
</reference>
<organism evidence="7 8">
    <name type="scientific">Juglans regia</name>
    <name type="common">English walnut</name>
    <dbReference type="NCBI Taxonomy" id="51240"/>
    <lineage>
        <taxon>Eukaryota</taxon>
        <taxon>Viridiplantae</taxon>
        <taxon>Streptophyta</taxon>
        <taxon>Embryophyta</taxon>
        <taxon>Tracheophyta</taxon>
        <taxon>Spermatophyta</taxon>
        <taxon>Magnoliopsida</taxon>
        <taxon>eudicotyledons</taxon>
        <taxon>Gunneridae</taxon>
        <taxon>Pentapetalae</taxon>
        <taxon>rosids</taxon>
        <taxon>fabids</taxon>
        <taxon>Fagales</taxon>
        <taxon>Juglandaceae</taxon>
        <taxon>Juglans</taxon>
    </lineage>
</organism>
<proteinExistence type="inferred from homology"/>
<dbReference type="KEGG" id="jre:108986849"/>
<keyword evidence="4" id="KW-0732">Signal</keyword>
<dbReference type="GO" id="GO:0048046">
    <property type="term" value="C:apoplast"/>
    <property type="evidence" value="ECO:0007669"/>
    <property type="project" value="UniProtKB-SubCell"/>
</dbReference>
<dbReference type="Proteomes" id="UP000235220">
    <property type="component" value="Chromosome 11"/>
</dbReference>
<evidence type="ECO:0000313" key="7">
    <source>
        <dbReference type="Proteomes" id="UP000235220"/>
    </source>
</evidence>
<dbReference type="STRING" id="51240.A0A2I4E710"/>
<dbReference type="SMART" id="SM00856">
    <property type="entry name" value="PMEI"/>
    <property type="match status" value="1"/>
</dbReference>
<dbReference type="GO" id="GO:0048358">
    <property type="term" value="P:mucilage pectin biosynthetic process"/>
    <property type="evidence" value="ECO:0000318"/>
    <property type="project" value="GO_Central"/>
</dbReference>
<dbReference type="Gene3D" id="1.20.140.40">
    <property type="entry name" value="Invertase/pectin methylesterase inhibitor family protein"/>
    <property type="match status" value="1"/>
</dbReference>
<dbReference type="FunCoup" id="A0A2I4E710">
    <property type="interactions" value="682"/>
</dbReference>
<evidence type="ECO:0000256" key="5">
    <source>
        <dbReference type="ARBA" id="ARBA00023157"/>
    </source>
</evidence>
<dbReference type="GO" id="GO:0046910">
    <property type="term" value="F:pectinesterase inhibitor activity"/>
    <property type="evidence" value="ECO:0000318"/>
    <property type="project" value="GO_Central"/>
</dbReference>
<comment type="subcellular location">
    <subcellularLocation>
        <location evidence="1">Secreted</location>
        <location evidence="1">Extracellular space</location>
        <location evidence="1">Apoplast</location>
    </subcellularLocation>
</comment>
<dbReference type="SUPFAM" id="SSF101148">
    <property type="entry name" value="Plant invertase/pectin methylesterase inhibitor"/>
    <property type="match status" value="1"/>
</dbReference>
<evidence type="ECO:0000313" key="8">
    <source>
        <dbReference type="RefSeq" id="XP_018815170.1"/>
    </source>
</evidence>
<dbReference type="Gramene" id="Jr11_14850_p1">
    <property type="protein sequence ID" value="cds.Jr11_14850_p1"/>
    <property type="gene ID" value="Jr11_14850"/>
</dbReference>
<dbReference type="GeneID" id="108986849"/>
<keyword evidence="7" id="KW-1185">Reference proteome</keyword>
<dbReference type="GO" id="GO:0009505">
    <property type="term" value="C:plant-type cell wall"/>
    <property type="evidence" value="ECO:0000318"/>
    <property type="project" value="GO_Central"/>
</dbReference>
<accession>A0A2I4E710</accession>
<evidence type="ECO:0000256" key="1">
    <source>
        <dbReference type="ARBA" id="ARBA00004271"/>
    </source>
</evidence>
<dbReference type="InterPro" id="IPR035513">
    <property type="entry name" value="Invertase/methylesterase_inhib"/>
</dbReference>
<name>A0A2I4E710_JUGRE</name>
<dbReference type="CDD" id="cd15798">
    <property type="entry name" value="PMEI-like_3"/>
    <property type="match status" value="1"/>
</dbReference>
<keyword evidence="5" id="KW-1015">Disulfide bond</keyword>
<dbReference type="InterPro" id="IPR051955">
    <property type="entry name" value="PME_Inhibitor"/>
</dbReference>
<dbReference type="GO" id="GO:0009827">
    <property type="term" value="P:plant-type cell wall modification"/>
    <property type="evidence" value="ECO:0000318"/>
    <property type="project" value="GO_Central"/>
</dbReference>
<dbReference type="OrthoDB" id="1430376at2759"/>
<dbReference type="InterPro" id="IPR006501">
    <property type="entry name" value="Pectinesterase_inhib_dom"/>
</dbReference>
<sequence>MASVHITFHVTYIFLAWLTNFGQIAYGKEDNYVDDACSVTRYQDLCLHTLASFSRTCKSSPSKWARAGLSVTLAEVKSTAQYLTSLKKHLAMRGRNRVALSDCIECFQDAIDELHKSLYVLRRLSKRPYIFDVQMSDLNTWISAALTDEDTCLDGFEGQKGKQVKLLRNRVFNATHITSNALALVNKLATTGFGIPNRSANLKKGLIGH</sequence>
<protein>
    <submittedName>
        <fullName evidence="8">Pectinesterase inhibitor 6</fullName>
    </submittedName>
</protein>
<evidence type="ECO:0000256" key="2">
    <source>
        <dbReference type="ARBA" id="ARBA00022523"/>
    </source>
</evidence>
<evidence type="ECO:0000256" key="6">
    <source>
        <dbReference type="ARBA" id="ARBA00038471"/>
    </source>
</evidence>
<dbReference type="AlphaFoldDB" id="A0A2I4E710"/>
<evidence type="ECO:0000256" key="4">
    <source>
        <dbReference type="ARBA" id="ARBA00022729"/>
    </source>
</evidence>
<dbReference type="NCBIfam" id="TIGR01614">
    <property type="entry name" value="PME_inhib"/>
    <property type="match status" value="1"/>
</dbReference>
<dbReference type="RefSeq" id="XP_018815170.1">
    <property type="nucleotide sequence ID" value="XM_018959625.2"/>
</dbReference>
<evidence type="ECO:0000256" key="3">
    <source>
        <dbReference type="ARBA" id="ARBA00022525"/>
    </source>
</evidence>
<dbReference type="PANTHER" id="PTHR31080:SF158">
    <property type="entry name" value="PLANT INVERTASE_PECTIN METHYLESTERASE INHIBITOR SUPERFAMILY PROTEIN"/>
    <property type="match status" value="1"/>
</dbReference>
<keyword evidence="2" id="KW-0052">Apoplast</keyword>
<comment type="similarity">
    <text evidence="6">Belongs to the PMEI family.</text>
</comment>
<keyword evidence="3" id="KW-0964">Secreted</keyword>
<gene>
    <name evidence="8" type="primary">LOC108986849</name>
</gene>